<feature type="transmembrane region" description="Helical" evidence="1">
    <location>
        <begin position="292"/>
        <end position="315"/>
    </location>
</feature>
<evidence type="ECO:0000256" key="1">
    <source>
        <dbReference type="SAM" id="Phobius"/>
    </source>
</evidence>
<feature type="transmembrane region" description="Helical" evidence="1">
    <location>
        <begin position="20"/>
        <end position="38"/>
    </location>
</feature>
<proteinExistence type="predicted"/>
<evidence type="ECO:0000313" key="2">
    <source>
        <dbReference type="EMBL" id="CAD9976872.1"/>
    </source>
</evidence>
<protein>
    <submittedName>
        <fullName evidence="2">Uncharacterized protein</fullName>
    </submittedName>
</protein>
<feature type="transmembrane region" description="Helical" evidence="1">
    <location>
        <begin position="59"/>
        <end position="79"/>
    </location>
</feature>
<feature type="transmembrane region" description="Helical" evidence="1">
    <location>
        <begin position="120"/>
        <end position="137"/>
    </location>
</feature>
<keyword evidence="1" id="KW-0472">Membrane</keyword>
<keyword evidence="1" id="KW-0812">Transmembrane</keyword>
<accession>A0A7S2YHD4</accession>
<organism evidence="2">
    <name type="scientific">Entomoneis paludosa</name>
    <dbReference type="NCBI Taxonomy" id="265537"/>
    <lineage>
        <taxon>Eukaryota</taxon>
        <taxon>Sar</taxon>
        <taxon>Stramenopiles</taxon>
        <taxon>Ochrophyta</taxon>
        <taxon>Bacillariophyta</taxon>
        <taxon>Bacillariophyceae</taxon>
        <taxon>Bacillariophycidae</taxon>
        <taxon>Entomoneidaceae</taxon>
        <taxon>Entomoneis</taxon>
    </lineage>
</organism>
<dbReference type="EMBL" id="HBHT01025313">
    <property type="protein sequence ID" value="CAD9976872.1"/>
    <property type="molecule type" value="Transcribed_RNA"/>
</dbReference>
<name>A0A7S2YHD4_9STRA</name>
<dbReference type="AlphaFoldDB" id="A0A7S2YHD4"/>
<keyword evidence="1" id="KW-1133">Transmembrane helix</keyword>
<gene>
    <name evidence="2" type="ORF">APAL1065_LOCUS16995</name>
</gene>
<feature type="transmembrane region" description="Helical" evidence="1">
    <location>
        <begin position="224"/>
        <end position="242"/>
    </location>
</feature>
<sequence>MASDDGEKKVLTSAPPPWHSVLLMVTFGAVFIYLMPSLEKLDEAATVETFTRVLFPEYLDLYTMAYIRLFVGLTIWWVTIQMSVFSNGWEQQPSYLPGSQLKMVPNQLKGIKTCFPFTSVSWNLLGMYFVLAGYIALEGAKNEAATISPWILRTALATWEVAAPNSLLVSAVIRYVIWPGVLRKGNSTINLKSVRNIFMHNLNAFFALSESGLLGGPPVRFTDISLAPLVGIAYVVFTWNMSMSWNKPEHGPQFIYFFFDTTLPGYTASIALIGLLVALITFFVIFSSCEHLLVWTESGIIGGLAFVVSISSMVMRFRD</sequence>
<feature type="transmembrane region" description="Helical" evidence="1">
    <location>
        <begin position="263"/>
        <end position="286"/>
    </location>
</feature>
<reference evidence="2" key="1">
    <citation type="submission" date="2021-01" db="EMBL/GenBank/DDBJ databases">
        <authorList>
            <person name="Corre E."/>
            <person name="Pelletier E."/>
            <person name="Niang G."/>
            <person name="Scheremetjew M."/>
            <person name="Finn R."/>
            <person name="Kale V."/>
            <person name="Holt S."/>
            <person name="Cochrane G."/>
            <person name="Meng A."/>
            <person name="Brown T."/>
            <person name="Cohen L."/>
        </authorList>
    </citation>
    <scope>NUCLEOTIDE SEQUENCE</scope>
    <source>
        <strain evidence="2">CCMP125</strain>
    </source>
</reference>